<comment type="catalytic activity">
    <reaction evidence="1">
        <text>ATP + protein L-histidine = ADP + protein N-phospho-L-histidine.</text>
        <dbReference type="EC" id="2.7.13.3"/>
    </reaction>
</comment>
<protein>
    <recommendedName>
        <fullName evidence="2">histidine kinase</fullName>
        <ecNumber evidence="2">2.7.13.3</ecNumber>
    </recommendedName>
</protein>
<name>A0ABP1F6S8_9FLAO</name>
<evidence type="ECO:0000256" key="3">
    <source>
        <dbReference type="ARBA" id="ARBA00022679"/>
    </source>
</evidence>
<feature type="transmembrane region" description="Helical" evidence="7">
    <location>
        <begin position="328"/>
        <end position="347"/>
    </location>
</feature>
<evidence type="ECO:0000313" key="9">
    <source>
        <dbReference type="EMBL" id="CAL2104203.1"/>
    </source>
</evidence>
<keyword evidence="7" id="KW-0472">Membrane</keyword>
<feature type="signal peptide" evidence="8">
    <location>
        <begin position="1"/>
        <end position="22"/>
    </location>
</feature>
<dbReference type="PANTHER" id="PTHR24421">
    <property type="entry name" value="NITRATE/NITRITE SENSOR PROTEIN NARX-RELATED"/>
    <property type="match status" value="1"/>
</dbReference>
<proteinExistence type="predicted"/>
<comment type="caution">
    <text evidence="9">The sequence shown here is derived from an EMBL/GenBank/DDBJ whole genome shotgun (WGS) entry which is preliminary data.</text>
</comment>
<dbReference type="Gene3D" id="1.25.40.10">
    <property type="entry name" value="Tetratricopeptide repeat domain"/>
    <property type="match status" value="2"/>
</dbReference>
<reference evidence="9 10" key="1">
    <citation type="submission" date="2024-05" db="EMBL/GenBank/DDBJ databases">
        <authorList>
            <person name="Duchaud E."/>
        </authorList>
    </citation>
    <scope>NUCLEOTIDE SEQUENCE [LARGE SCALE GENOMIC DNA]</scope>
    <source>
        <strain evidence="9">Ena-SAMPLE-TAB-13-05-2024-13:56:06:370-140308</strain>
    </source>
</reference>
<keyword evidence="3" id="KW-0808">Transferase</keyword>
<dbReference type="SMART" id="SM00028">
    <property type="entry name" value="TPR"/>
    <property type="match status" value="4"/>
</dbReference>
<dbReference type="InterPro" id="IPR050482">
    <property type="entry name" value="Sensor_HK_TwoCompSys"/>
</dbReference>
<dbReference type="SUPFAM" id="SSF55874">
    <property type="entry name" value="ATPase domain of HSP90 chaperone/DNA topoisomerase II/histidine kinase"/>
    <property type="match status" value="1"/>
</dbReference>
<dbReference type="InterPro" id="IPR036890">
    <property type="entry name" value="HATPase_C_sf"/>
</dbReference>
<sequence>MKNLKKSFLFFIALLCSSFHQGQEKIDSLRLYSELVLHPNKGDDLISSYNFFKRVYIKSLNDDDKSETIYALWHIASAEFKMGFYNESEESSIKALELCDKMDDSEYLRDLKKGIYNHLGILYRRKKLTDEAIEFYRKTFELVRNKKDSITVFNNIANTYLDNRLYSKAKVILEGSLSQLNIEYDTILRALVLDNLGIVKSEINKEEGLNELKESLVLRKAKKNFSEVYLSYYNLSNFYRKNFELEKSKEYALKSLEIANGLNSVAYKQKTLGLLVELSDNEHVRLYKKINDSIIKAHEISSNKFAFLKYNTVKQEQETEHEKKQKQLFQFIGSLILLISFGGYFFYRERNKKKIVENVIQTEGRISKTVHDVIANDLYQIMSKIQLKDSATDEVLDDLDAVYLKARNISRDNYVIDEEMSFSEILNDMFESYQTNKVSIASQVNTFDWSGVSIHKRNMLYRVLKELLTNMAKYSEATLVTIVFKQKGKKVEVLYKDNGVGCLLTKRNGLVNAENRIKSVDGKIIFESEPGIGFITKIII</sequence>
<dbReference type="InterPro" id="IPR019734">
    <property type="entry name" value="TPR_rpt"/>
</dbReference>
<dbReference type="EC" id="2.7.13.3" evidence="2"/>
<keyword evidence="5" id="KW-0902">Two-component regulatory system</keyword>
<dbReference type="Pfam" id="PF13181">
    <property type="entry name" value="TPR_8"/>
    <property type="match status" value="2"/>
</dbReference>
<keyword evidence="8" id="KW-0732">Signal</keyword>
<evidence type="ECO:0000256" key="8">
    <source>
        <dbReference type="SAM" id="SignalP"/>
    </source>
</evidence>
<dbReference type="PROSITE" id="PS50005">
    <property type="entry name" value="TPR"/>
    <property type="match status" value="1"/>
</dbReference>
<dbReference type="SUPFAM" id="SSF48452">
    <property type="entry name" value="TPR-like"/>
    <property type="match status" value="1"/>
</dbReference>
<evidence type="ECO:0000256" key="7">
    <source>
        <dbReference type="SAM" id="Phobius"/>
    </source>
</evidence>
<dbReference type="EMBL" id="CAXJIO010000015">
    <property type="protein sequence ID" value="CAL2104203.1"/>
    <property type="molecule type" value="Genomic_DNA"/>
</dbReference>
<feature type="chain" id="PRO_5047402187" description="histidine kinase" evidence="8">
    <location>
        <begin position="23"/>
        <end position="540"/>
    </location>
</feature>
<keyword evidence="7" id="KW-1133">Transmembrane helix</keyword>
<keyword evidence="6" id="KW-0802">TPR repeat</keyword>
<evidence type="ECO:0000256" key="5">
    <source>
        <dbReference type="ARBA" id="ARBA00023012"/>
    </source>
</evidence>
<gene>
    <name evidence="9" type="ORF">T190423A01A_60140</name>
</gene>
<evidence type="ECO:0000256" key="2">
    <source>
        <dbReference type="ARBA" id="ARBA00012438"/>
    </source>
</evidence>
<evidence type="ECO:0000256" key="6">
    <source>
        <dbReference type="PROSITE-ProRule" id="PRU00339"/>
    </source>
</evidence>
<dbReference type="Gene3D" id="3.30.565.10">
    <property type="entry name" value="Histidine kinase-like ATPase, C-terminal domain"/>
    <property type="match status" value="1"/>
</dbReference>
<accession>A0ABP1F6S8</accession>
<keyword evidence="10" id="KW-1185">Reference proteome</keyword>
<dbReference type="InterPro" id="IPR011990">
    <property type="entry name" value="TPR-like_helical_dom_sf"/>
</dbReference>
<evidence type="ECO:0000313" key="10">
    <source>
        <dbReference type="Proteomes" id="UP001497527"/>
    </source>
</evidence>
<organism evidence="9 10">
    <name type="scientific">Tenacibaculum polynesiense</name>
    <dbReference type="NCBI Taxonomy" id="3137857"/>
    <lineage>
        <taxon>Bacteria</taxon>
        <taxon>Pseudomonadati</taxon>
        <taxon>Bacteroidota</taxon>
        <taxon>Flavobacteriia</taxon>
        <taxon>Flavobacteriales</taxon>
        <taxon>Flavobacteriaceae</taxon>
        <taxon>Tenacibaculum</taxon>
    </lineage>
</organism>
<dbReference type="GO" id="GO:0016301">
    <property type="term" value="F:kinase activity"/>
    <property type="evidence" value="ECO:0007669"/>
    <property type="project" value="UniProtKB-KW"/>
</dbReference>
<evidence type="ECO:0000256" key="1">
    <source>
        <dbReference type="ARBA" id="ARBA00000085"/>
    </source>
</evidence>
<dbReference type="PANTHER" id="PTHR24421:SF10">
    <property type="entry name" value="NITRATE_NITRITE SENSOR PROTEIN NARQ"/>
    <property type="match status" value="1"/>
</dbReference>
<evidence type="ECO:0000256" key="4">
    <source>
        <dbReference type="ARBA" id="ARBA00022777"/>
    </source>
</evidence>
<dbReference type="Proteomes" id="UP001497527">
    <property type="component" value="Unassembled WGS sequence"/>
</dbReference>
<dbReference type="RefSeq" id="WP_348718478.1">
    <property type="nucleotide sequence ID" value="NZ_CAXJIO010000015.1"/>
</dbReference>
<keyword evidence="4 9" id="KW-0418">Kinase</keyword>
<keyword evidence="7" id="KW-0812">Transmembrane</keyword>
<feature type="repeat" description="TPR" evidence="6">
    <location>
        <begin position="113"/>
        <end position="146"/>
    </location>
</feature>